<dbReference type="RefSeq" id="XP_009522627.1">
    <property type="nucleotide sequence ID" value="XM_009524332.1"/>
</dbReference>
<accession>G4ZBI8</accession>
<dbReference type="AlphaFoldDB" id="G4ZBI8"/>
<evidence type="ECO:0000313" key="3">
    <source>
        <dbReference type="Proteomes" id="UP000002640"/>
    </source>
</evidence>
<dbReference type="GeneID" id="20641603"/>
<evidence type="ECO:0000313" key="2">
    <source>
        <dbReference type="EMBL" id="EGZ19910.1"/>
    </source>
</evidence>
<proteinExistence type="predicted"/>
<dbReference type="InParanoid" id="G4ZBI8"/>
<dbReference type="OMA" id="LWVLPWR"/>
<feature type="region of interest" description="Disordered" evidence="1">
    <location>
        <begin position="195"/>
        <end position="229"/>
    </location>
</feature>
<organism evidence="2 3">
    <name type="scientific">Phytophthora sojae (strain P6497)</name>
    <name type="common">Soybean stem and root rot agent</name>
    <name type="synonym">Phytophthora megasperma f. sp. glycines</name>
    <dbReference type="NCBI Taxonomy" id="1094619"/>
    <lineage>
        <taxon>Eukaryota</taxon>
        <taxon>Sar</taxon>
        <taxon>Stramenopiles</taxon>
        <taxon>Oomycota</taxon>
        <taxon>Peronosporomycetes</taxon>
        <taxon>Peronosporales</taxon>
        <taxon>Peronosporaceae</taxon>
        <taxon>Phytophthora</taxon>
    </lineage>
</organism>
<sequence length="229" mass="25250">MADGEPSHHDKLAASTAILAAVSAATLASNVQTNGDDSSSTVAYQRVLPHGDRRCVERTSKKLQSLDGVVHVWVRDARSFRHGQESTVPYFSLRVAATIPVNQLRGLVQEQFALLSPYRKEVDGELQLCFDDRTLDDEEVFSAYLPGGNINTSAKTGYVGTAGHRKPSWPKRFVANRAFRPGILWVLPWRPSRKQPLQWGSGENLTAAAHSSKTRRAQSPQSHQPAQPQ</sequence>
<dbReference type="KEGG" id="psoj:PHYSODRAFT_298269"/>
<evidence type="ECO:0000256" key="1">
    <source>
        <dbReference type="SAM" id="MobiDB-lite"/>
    </source>
</evidence>
<name>G4ZBI8_PHYSP</name>
<dbReference type="EMBL" id="JH159153">
    <property type="protein sequence ID" value="EGZ19910.1"/>
    <property type="molecule type" value="Genomic_DNA"/>
</dbReference>
<dbReference type="Proteomes" id="UP000002640">
    <property type="component" value="Unassembled WGS sequence"/>
</dbReference>
<gene>
    <name evidence="2" type="ORF">PHYSODRAFT_298269</name>
</gene>
<feature type="compositionally biased region" description="Low complexity" evidence="1">
    <location>
        <begin position="217"/>
        <end position="229"/>
    </location>
</feature>
<protein>
    <submittedName>
        <fullName evidence="2">Uncharacterized protein</fullName>
    </submittedName>
</protein>
<reference evidence="2 3" key="1">
    <citation type="journal article" date="2006" name="Science">
        <title>Phytophthora genome sequences uncover evolutionary origins and mechanisms of pathogenesis.</title>
        <authorList>
            <person name="Tyler B.M."/>
            <person name="Tripathy S."/>
            <person name="Zhang X."/>
            <person name="Dehal P."/>
            <person name="Jiang R.H."/>
            <person name="Aerts A."/>
            <person name="Arredondo F.D."/>
            <person name="Baxter L."/>
            <person name="Bensasson D."/>
            <person name="Beynon J.L."/>
            <person name="Chapman J."/>
            <person name="Damasceno C.M."/>
            <person name="Dorrance A.E."/>
            <person name="Dou D."/>
            <person name="Dickerman A.W."/>
            <person name="Dubchak I.L."/>
            <person name="Garbelotto M."/>
            <person name="Gijzen M."/>
            <person name="Gordon S.G."/>
            <person name="Govers F."/>
            <person name="Grunwald N.J."/>
            <person name="Huang W."/>
            <person name="Ivors K.L."/>
            <person name="Jones R.W."/>
            <person name="Kamoun S."/>
            <person name="Krampis K."/>
            <person name="Lamour K.H."/>
            <person name="Lee M.K."/>
            <person name="McDonald W.H."/>
            <person name="Medina M."/>
            <person name="Meijer H.J."/>
            <person name="Nordberg E.K."/>
            <person name="Maclean D.J."/>
            <person name="Ospina-Giraldo M.D."/>
            <person name="Morris P.F."/>
            <person name="Phuntumart V."/>
            <person name="Putnam N.H."/>
            <person name="Rash S."/>
            <person name="Rose J.K."/>
            <person name="Sakihama Y."/>
            <person name="Salamov A.A."/>
            <person name="Savidor A."/>
            <person name="Scheuring C.F."/>
            <person name="Smith B.M."/>
            <person name="Sobral B.W."/>
            <person name="Terry A."/>
            <person name="Torto-Alalibo T.A."/>
            <person name="Win J."/>
            <person name="Xu Z."/>
            <person name="Zhang H."/>
            <person name="Grigoriev I.V."/>
            <person name="Rokhsar D.S."/>
            <person name="Boore J.L."/>
        </authorList>
    </citation>
    <scope>NUCLEOTIDE SEQUENCE [LARGE SCALE GENOMIC DNA]</scope>
    <source>
        <strain evidence="2 3">P6497</strain>
    </source>
</reference>
<keyword evidence="3" id="KW-1185">Reference proteome</keyword>